<feature type="binding site" evidence="7">
    <location>
        <begin position="218"/>
        <end position="219"/>
    </location>
    <ligand>
        <name>substrate</name>
    </ligand>
</feature>
<dbReference type="GO" id="GO:0046872">
    <property type="term" value="F:metal ion binding"/>
    <property type="evidence" value="ECO:0007669"/>
    <property type="project" value="UniProtKB-KW"/>
</dbReference>
<comment type="similarity">
    <text evidence="1 5">Belongs to the metallo-dependent hydrolases superfamily. NagA family.</text>
</comment>
<evidence type="ECO:0000313" key="10">
    <source>
        <dbReference type="EMBL" id="MBB5841936.1"/>
    </source>
</evidence>
<dbReference type="PANTHER" id="PTHR11113:SF14">
    <property type="entry name" value="N-ACETYLGLUCOSAMINE-6-PHOSPHATE DEACETYLASE"/>
    <property type="match status" value="1"/>
</dbReference>
<keyword evidence="11" id="KW-1185">Reference proteome</keyword>
<comment type="caution">
    <text evidence="10">The sequence shown here is derived from an EMBL/GenBank/DDBJ whole genome shotgun (WGS) entry which is preliminary data.</text>
</comment>
<organism evidence="10 11">
    <name type="scientific">Conyzicola lurida</name>
    <dbReference type="NCBI Taxonomy" id="1172621"/>
    <lineage>
        <taxon>Bacteria</taxon>
        <taxon>Bacillati</taxon>
        <taxon>Actinomycetota</taxon>
        <taxon>Actinomycetes</taxon>
        <taxon>Micrococcales</taxon>
        <taxon>Microbacteriaceae</taxon>
        <taxon>Conyzicola</taxon>
    </lineage>
</organism>
<feature type="binding site" evidence="7">
    <location>
        <position position="226"/>
    </location>
    <ligand>
        <name>substrate</name>
    </ligand>
</feature>
<comment type="cofactor">
    <cofactor evidence="8">
        <name>a divalent metal cation</name>
        <dbReference type="ChEBI" id="CHEBI:60240"/>
    </cofactor>
    <text evidence="8">Binds 1 divalent metal cation per subunit.</text>
</comment>
<evidence type="ECO:0000256" key="8">
    <source>
        <dbReference type="PIRSR" id="PIRSR038994-3"/>
    </source>
</evidence>
<evidence type="ECO:0000256" key="7">
    <source>
        <dbReference type="PIRSR" id="PIRSR038994-2"/>
    </source>
</evidence>
<reference evidence="10 11" key="1">
    <citation type="submission" date="2020-08" db="EMBL/GenBank/DDBJ databases">
        <title>Sequencing the genomes of 1000 actinobacteria strains.</title>
        <authorList>
            <person name="Klenk H.-P."/>
        </authorList>
    </citation>
    <scope>NUCLEOTIDE SEQUENCE [LARGE SCALE GENOMIC DNA]</scope>
    <source>
        <strain evidence="10 11">DSM 105784</strain>
    </source>
</reference>
<gene>
    <name evidence="10" type="ORF">HD599_000259</name>
</gene>
<evidence type="ECO:0000256" key="6">
    <source>
        <dbReference type="PIRSR" id="PIRSR038994-1"/>
    </source>
</evidence>
<evidence type="ECO:0000256" key="4">
    <source>
        <dbReference type="ARBA" id="ARBA00023277"/>
    </source>
</evidence>
<dbReference type="PIRSF" id="PIRSF038994">
    <property type="entry name" value="NagA"/>
    <property type="match status" value="1"/>
</dbReference>
<feature type="binding site" evidence="8">
    <location>
        <position position="128"/>
    </location>
    <ligand>
        <name>Zn(2+)</name>
        <dbReference type="ChEBI" id="CHEBI:29105"/>
    </ligand>
</feature>
<feature type="domain" description="Amidohydrolase-related" evidence="9">
    <location>
        <begin position="54"/>
        <end position="377"/>
    </location>
</feature>
<feature type="binding site" evidence="7">
    <location>
        <position position="139"/>
    </location>
    <ligand>
        <name>substrate</name>
    </ligand>
</feature>
<dbReference type="PANTHER" id="PTHR11113">
    <property type="entry name" value="N-ACETYLGLUCOSAMINE-6-PHOSPHATE DEACETYLASE"/>
    <property type="match status" value="1"/>
</dbReference>
<evidence type="ECO:0000256" key="3">
    <source>
        <dbReference type="ARBA" id="ARBA00022801"/>
    </source>
</evidence>
<protein>
    <submittedName>
        <fullName evidence="10">N-acetylglucosamine-6-phosphate deacetylase</fullName>
        <ecNumber evidence="10">3.5.1.25</ecNumber>
    </submittedName>
</protein>
<evidence type="ECO:0000256" key="2">
    <source>
        <dbReference type="ARBA" id="ARBA00022723"/>
    </source>
</evidence>
<name>A0A841AJM4_9MICO</name>
<feature type="binding site" evidence="7">
    <location>
        <begin position="306"/>
        <end position="308"/>
    </location>
    <ligand>
        <name>substrate</name>
    </ligand>
</feature>
<evidence type="ECO:0000256" key="5">
    <source>
        <dbReference type="PIRNR" id="PIRNR038994"/>
    </source>
</evidence>
<dbReference type="InterPro" id="IPR032466">
    <property type="entry name" value="Metal_Hydrolase"/>
</dbReference>
<dbReference type="SUPFAM" id="SSF51556">
    <property type="entry name" value="Metallo-dependent hydrolases"/>
    <property type="match status" value="1"/>
</dbReference>
<feature type="binding site" evidence="8">
    <location>
        <position position="215"/>
    </location>
    <ligand>
        <name>Zn(2+)</name>
        <dbReference type="ChEBI" id="CHEBI:29105"/>
    </ligand>
</feature>
<dbReference type="Proteomes" id="UP000536685">
    <property type="component" value="Unassembled WGS sequence"/>
</dbReference>
<dbReference type="Gene3D" id="2.30.40.10">
    <property type="entry name" value="Urease, subunit C, domain 1"/>
    <property type="match status" value="1"/>
</dbReference>
<dbReference type="InterPro" id="IPR006680">
    <property type="entry name" value="Amidohydro-rel"/>
</dbReference>
<dbReference type="NCBIfam" id="TIGR00221">
    <property type="entry name" value="nagA"/>
    <property type="match status" value="1"/>
</dbReference>
<feature type="active site" description="Proton donor/acceptor" evidence="6">
    <location>
        <position position="272"/>
    </location>
</feature>
<dbReference type="Pfam" id="PF01979">
    <property type="entry name" value="Amidohydro_1"/>
    <property type="match status" value="1"/>
</dbReference>
<evidence type="ECO:0000259" key="9">
    <source>
        <dbReference type="Pfam" id="PF01979"/>
    </source>
</evidence>
<evidence type="ECO:0000313" key="11">
    <source>
        <dbReference type="Proteomes" id="UP000536685"/>
    </source>
</evidence>
<dbReference type="GO" id="GO:0008448">
    <property type="term" value="F:N-acetylglucosamine-6-phosphate deacetylase activity"/>
    <property type="evidence" value="ECO:0007669"/>
    <property type="project" value="UniProtKB-EC"/>
</dbReference>
<feature type="binding site" evidence="8">
    <location>
        <position position="194"/>
    </location>
    <ligand>
        <name>Zn(2+)</name>
        <dbReference type="ChEBI" id="CHEBI:29105"/>
    </ligand>
</feature>
<keyword evidence="4 5" id="KW-0119">Carbohydrate metabolism</keyword>
<feature type="binding site" evidence="7">
    <location>
        <position position="250"/>
    </location>
    <ligand>
        <name>substrate</name>
    </ligand>
</feature>
<sequence length="380" mass="40164">MSTLFEHARKLDAHGQVDDFWMLVEGDTILSTGSGQLPELPRDAQRVDVGGHWLVPGFIDLHGHGGGGHSYDTGPIEIAAALATHRAHGTTRSVISLVANPLASLRTSLTEIADIADADPLVLGSHLEGPFLAPGRRGAHNGEFLRDPAPYEIEELIGAARGTLRQITLAPELPNALESIDVLVESGVAVAIGHTEADFDLAKRAFDRGARILTHAFNAMPGIHHRAPGPVVAAFEDKRVTIELILDGEHVHPDVAAMVFASAPRRVALVTDAMAAAGSHDGDYTLGSLTVTVHEGIARLRGTPTIAGSTLTQDAALRNAITRSRVEPRAAVEALTHTPAKAIAYEHRLGLLSPGFAADAVLLDHAWQVTGVWADGTKVV</sequence>
<dbReference type="EMBL" id="JACHMJ010000001">
    <property type="protein sequence ID" value="MBB5841936.1"/>
    <property type="molecule type" value="Genomic_DNA"/>
</dbReference>
<dbReference type="CDD" id="cd00854">
    <property type="entry name" value="NagA"/>
    <property type="match status" value="1"/>
</dbReference>
<dbReference type="InterPro" id="IPR003764">
    <property type="entry name" value="GlcNAc_6-P_deAcase"/>
</dbReference>
<dbReference type="SUPFAM" id="SSF51338">
    <property type="entry name" value="Composite domain of metallo-dependent hydrolases"/>
    <property type="match status" value="1"/>
</dbReference>
<keyword evidence="2 8" id="KW-0479">Metal-binding</keyword>
<keyword evidence="3 5" id="KW-0378">Hydrolase</keyword>
<accession>A0A841AJM4</accession>
<dbReference type="EC" id="3.5.1.25" evidence="10"/>
<proteinExistence type="inferred from homology"/>
<dbReference type="AlphaFoldDB" id="A0A841AJM4"/>
<dbReference type="Gene3D" id="3.20.20.140">
    <property type="entry name" value="Metal-dependent hydrolases"/>
    <property type="match status" value="1"/>
</dbReference>
<evidence type="ECO:0000256" key="1">
    <source>
        <dbReference type="ARBA" id="ARBA00010716"/>
    </source>
</evidence>
<dbReference type="RefSeq" id="WP_184232921.1">
    <property type="nucleotide sequence ID" value="NZ_JACHMJ010000001.1"/>
</dbReference>
<dbReference type="InterPro" id="IPR011059">
    <property type="entry name" value="Metal-dep_hydrolase_composite"/>
</dbReference>
<dbReference type="GO" id="GO:0006046">
    <property type="term" value="P:N-acetylglucosamine catabolic process"/>
    <property type="evidence" value="ECO:0007669"/>
    <property type="project" value="TreeGrafter"/>
</dbReference>